<dbReference type="PANTHER" id="PTHR12821">
    <property type="entry name" value="BYSTIN"/>
    <property type="match status" value="1"/>
</dbReference>
<protein>
    <recommendedName>
        <fullName evidence="5">Bystin</fullName>
    </recommendedName>
</protein>
<dbReference type="Gene3D" id="1.25.40.480">
    <property type="match status" value="1"/>
</dbReference>
<evidence type="ECO:0008006" key="5">
    <source>
        <dbReference type="Google" id="ProtNLM"/>
    </source>
</evidence>
<dbReference type="InterPro" id="IPR007955">
    <property type="entry name" value="Bystin"/>
</dbReference>
<comment type="caution">
    <text evidence="3">The sequence shown here is derived from an EMBL/GenBank/DDBJ whole genome shotgun (WGS) entry which is preliminary data.</text>
</comment>
<proteinExistence type="inferred from homology"/>
<evidence type="ECO:0000313" key="3">
    <source>
        <dbReference type="EMBL" id="KAK8866379.1"/>
    </source>
</evidence>
<dbReference type="Pfam" id="PF05291">
    <property type="entry name" value="Bystin"/>
    <property type="match status" value="1"/>
</dbReference>
<evidence type="ECO:0000256" key="1">
    <source>
        <dbReference type="ARBA" id="ARBA00007114"/>
    </source>
</evidence>
<gene>
    <name evidence="3" type="ORF">M9Y10_009341</name>
</gene>
<sequence>MTTKKIHLEKAPAHEQSLAEAEIESRSNLVTPKTGLARQKKKEVEDPKLGADMTQKILRSAVNQIVEEAHPEEEDANPEELRESLAISLNNYEDPKNEQNDDEEIEIDLETNDDESRALFEMFKSTIAHEASHHLDHQLLKTRHQVDPKVQEVYKKLGGVLKFYKSGKLPKAVNVVASQKIPDWEDLLELSNPLGWSPNAIEAVTVLFSQTASDKRLIKYIQNILLEYIQDKLESAKKLPRPVWNALMAAARRPPCFIKGLLLPLSVESQISMKEARVISAIVTKVKLPRDHMNALLIKICENQFSTVRTIFVAKLISKGQALAIQAIDVVFAYFMQFMGEDEKQPLLWHKALLDFVKRYGCELTLEQREALGPLLQKHKHEQITKEIIDILQKTPPREEGQFEEERIPTY</sequence>
<dbReference type="Proteomes" id="UP001470230">
    <property type="component" value="Unassembled WGS sequence"/>
</dbReference>
<reference evidence="3 4" key="1">
    <citation type="submission" date="2024-04" db="EMBL/GenBank/DDBJ databases">
        <title>Tritrichomonas musculus Genome.</title>
        <authorList>
            <person name="Alves-Ferreira E."/>
            <person name="Grigg M."/>
            <person name="Lorenzi H."/>
            <person name="Galac M."/>
        </authorList>
    </citation>
    <scope>NUCLEOTIDE SEQUENCE [LARGE SCALE GENOMIC DNA]</scope>
    <source>
        <strain evidence="3 4">EAF2021</strain>
    </source>
</reference>
<evidence type="ECO:0000313" key="4">
    <source>
        <dbReference type="Proteomes" id="UP001470230"/>
    </source>
</evidence>
<keyword evidence="4" id="KW-1185">Reference proteome</keyword>
<evidence type="ECO:0000256" key="2">
    <source>
        <dbReference type="SAM" id="MobiDB-lite"/>
    </source>
</evidence>
<dbReference type="EMBL" id="JAPFFF010000015">
    <property type="protein sequence ID" value="KAK8866379.1"/>
    <property type="molecule type" value="Genomic_DNA"/>
</dbReference>
<accession>A0ABR2IPG7</accession>
<name>A0ABR2IPG7_9EUKA</name>
<organism evidence="3 4">
    <name type="scientific">Tritrichomonas musculus</name>
    <dbReference type="NCBI Taxonomy" id="1915356"/>
    <lineage>
        <taxon>Eukaryota</taxon>
        <taxon>Metamonada</taxon>
        <taxon>Parabasalia</taxon>
        <taxon>Tritrichomonadida</taxon>
        <taxon>Tritrichomonadidae</taxon>
        <taxon>Tritrichomonas</taxon>
    </lineage>
</organism>
<feature type="region of interest" description="Disordered" evidence="2">
    <location>
        <begin position="1"/>
        <end position="51"/>
    </location>
</feature>
<comment type="similarity">
    <text evidence="1">Belongs to the bystin family.</text>
</comment>
<feature type="compositionally biased region" description="Basic and acidic residues" evidence="2">
    <location>
        <begin position="1"/>
        <end position="13"/>
    </location>
</feature>
<dbReference type="PANTHER" id="PTHR12821:SF0">
    <property type="entry name" value="BYSTIN"/>
    <property type="match status" value="1"/>
</dbReference>